<organism evidence="1 2">
    <name type="scientific">Rhinolophus ferrumequinum</name>
    <name type="common">Greater horseshoe bat</name>
    <dbReference type="NCBI Taxonomy" id="59479"/>
    <lineage>
        <taxon>Eukaryota</taxon>
        <taxon>Metazoa</taxon>
        <taxon>Chordata</taxon>
        <taxon>Craniata</taxon>
        <taxon>Vertebrata</taxon>
        <taxon>Euteleostomi</taxon>
        <taxon>Mammalia</taxon>
        <taxon>Eutheria</taxon>
        <taxon>Laurasiatheria</taxon>
        <taxon>Chiroptera</taxon>
        <taxon>Yinpterochiroptera</taxon>
        <taxon>Rhinolophoidea</taxon>
        <taxon>Rhinolophidae</taxon>
        <taxon>Rhinolophinae</taxon>
        <taxon>Rhinolophus</taxon>
    </lineage>
</organism>
<reference evidence="1" key="4">
    <citation type="submission" date="2025-08" db="UniProtKB">
        <authorList>
            <consortium name="Ensembl"/>
        </authorList>
    </citation>
    <scope>IDENTIFICATION</scope>
</reference>
<name>A0A671DNH0_RHIFE</name>
<reference evidence="1" key="5">
    <citation type="submission" date="2025-09" db="UniProtKB">
        <authorList>
            <consortium name="Ensembl"/>
        </authorList>
    </citation>
    <scope>IDENTIFICATION</scope>
</reference>
<protein>
    <submittedName>
        <fullName evidence="1">Uncharacterized protein</fullName>
    </submittedName>
</protein>
<dbReference type="InParanoid" id="A0A671DNH0"/>
<dbReference type="Ensembl" id="ENSRFET00010002969.1">
    <property type="protein sequence ID" value="ENSRFEP00010002697.1"/>
    <property type="gene ID" value="ENSRFEG00010001939.1"/>
</dbReference>
<evidence type="ECO:0000313" key="1">
    <source>
        <dbReference type="Ensembl" id="ENSRFEP00010002697.1"/>
    </source>
</evidence>
<sequence>MKNYMDYLRSPRARHQQIWWLVKACFLVPRQLSSRCVLTWWKGQGALWDLFYKGTNPIHDGSTLMT</sequence>
<reference evidence="2" key="3">
    <citation type="submission" date="2018-12" db="EMBL/GenBank/DDBJ databases">
        <title>G10K-VGP greater horseshoe bat female genome, primary haplotype.</title>
        <authorList>
            <person name="Teeling E."/>
            <person name="Myers G."/>
            <person name="Vernes S."/>
            <person name="Pippel M."/>
            <person name="Winkler S."/>
            <person name="Fedrigo O."/>
            <person name="Rhie A."/>
            <person name="Koren S."/>
            <person name="Phillippy A."/>
            <person name="Lewin H."/>
            <person name="Damas J."/>
            <person name="Howe K."/>
            <person name="Mountcastle J."/>
            <person name="Jarvis E.D."/>
        </authorList>
    </citation>
    <scope>NUCLEOTIDE SEQUENCE [LARGE SCALE GENOMIC DNA]</scope>
</reference>
<reference evidence="1 2" key="2">
    <citation type="journal article" date="2018" name="Annu Rev Anim Biosci">
        <title>Bat Biology, Genomes, and the Bat1K Project: To Generate Chromosome-Level Genomes for All Living Bat Species.</title>
        <authorList>
            <person name="Teeling E.C."/>
            <person name="Vernes S.C."/>
            <person name="Davalos L.M."/>
            <person name="Ray D.A."/>
            <person name="Gilbert M.T.P."/>
            <person name="Myers E."/>
        </authorList>
    </citation>
    <scope>NUCLEOTIDE SEQUENCE</scope>
</reference>
<evidence type="ECO:0000313" key="2">
    <source>
        <dbReference type="Proteomes" id="UP000472240"/>
    </source>
</evidence>
<dbReference type="AlphaFoldDB" id="A0A671DNH0"/>
<keyword evidence="2" id="KW-1185">Reference proteome</keyword>
<proteinExistence type="predicted"/>
<accession>A0A671DNH0</accession>
<dbReference type="GeneTree" id="ENSGT01040000243308"/>
<reference evidence="1 2" key="1">
    <citation type="journal article" date="2015" name="Annu Rev Anim Biosci">
        <title>The Genome 10K Project: a way forward.</title>
        <authorList>
            <person name="Koepfli K.P."/>
            <person name="Paten B."/>
            <person name="O'Brien S.J."/>
            <person name="Koepfli K.P."/>
            <person name="Paten B."/>
            <person name="Antunes A."/>
            <person name="Belov K."/>
            <person name="Bustamante C."/>
            <person name="Castoe T.A."/>
            <person name="Clawson H."/>
            <person name="Crawford A.J."/>
            <person name="Diekhans M."/>
            <person name="Distel D."/>
            <person name="Durbin R."/>
            <person name="Earl D."/>
            <person name="Fujita M.K."/>
            <person name="Gamble T."/>
            <person name="Georges A."/>
            <person name="Gemmell N."/>
            <person name="Gilbert M.T."/>
            <person name="Graves J.M."/>
            <person name="Green R.E."/>
            <person name="Hickey G."/>
            <person name="Jarvis E.D."/>
            <person name="Johnson W."/>
            <person name="Komissarov A."/>
            <person name="Korf I."/>
            <person name="Kuhn R."/>
            <person name="Larkin D.M."/>
            <person name="Lewin H."/>
            <person name="Lopez J.V."/>
            <person name="Ma J."/>
            <person name="Marques-Bonet T."/>
            <person name="Miller W."/>
            <person name="Murphy R."/>
            <person name="Pevzner P."/>
            <person name="Shapiro B."/>
            <person name="Steiner C."/>
            <person name="Tamazian G."/>
            <person name="Venkatesh B."/>
            <person name="Wang J."/>
            <person name="Wayne R."/>
            <person name="Wiley E."/>
            <person name="Yang H."/>
            <person name="Zhang G."/>
            <person name="Haussler D."/>
            <person name="Ryder O."/>
            <person name="O'Brien S.J."/>
        </authorList>
    </citation>
    <scope>NUCLEOTIDE SEQUENCE</scope>
</reference>
<dbReference type="Proteomes" id="UP000472240">
    <property type="component" value="Chromosome 6"/>
</dbReference>